<dbReference type="PANTHER" id="PTHR20873">
    <property type="entry name" value="L-SERYL-TRNA(SEC) KINASE"/>
    <property type="match status" value="1"/>
</dbReference>
<dbReference type="KEGG" id="sre:PTSG_02035"/>
<dbReference type="Pfam" id="PF08433">
    <property type="entry name" value="KTI12"/>
    <property type="match status" value="2"/>
</dbReference>
<dbReference type="GO" id="GO:0005524">
    <property type="term" value="F:ATP binding"/>
    <property type="evidence" value="ECO:0007669"/>
    <property type="project" value="UniProtKB-KW"/>
</dbReference>
<dbReference type="PANTHER" id="PTHR20873:SF0">
    <property type="entry name" value="L-SERYL-TRNA(SEC) KINASE"/>
    <property type="match status" value="1"/>
</dbReference>
<reference evidence="3" key="1">
    <citation type="submission" date="2009-08" db="EMBL/GenBank/DDBJ databases">
        <title>Annotation of Salpingoeca rosetta.</title>
        <authorList>
            <consortium name="The Broad Institute Genome Sequencing Platform"/>
            <person name="Russ C."/>
            <person name="Cuomo C."/>
            <person name="Burger G."/>
            <person name="Gray M.W."/>
            <person name="Holland P.W.H."/>
            <person name="King N."/>
            <person name="Lang F.B.F."/>
            <person name="Roger A.J."/>
            <person name="Ruiz-Trillo I."/>
            <person name="Young S.K."/>
            <person name="Zeng Q."/>
            <person name="Gargeya S."/>
            <person name="Alvarado L."/>
            <person name="Berlin A."/>
            <person name="Chapman S.B."/>
            <person name="Chen Z."/>
            <person name="Freedman E."/>
            <person name="Gellesch M."/>
            <person name="Goldberg J."/>
            <person name="Griggs A."/>
            <person name="Gujja S."/>
            <person name="Heilman E."/>
            <person name="Heiman D."/>
            <person name="Howarth C."/>
            <person name="Mehta T."/>
            <person name="Neiman D."/>
            <person name="Pearson M."/>
            <person name="Roberts A."/>
            <person name="Saif S."/>
            <person name="Shea T."/>
            <person name="Shenoy N."/>
            <person name="Sisk P."/>
            <person name="Stolte C."/>
            <person name="Sykes S."/>
            <person name="White J."/>
            <person name="Yandava C."/>
            <person name="Haas B."/>
            <person name="Nusbaum C."/>
            <person name="Birren B."/>
        </authorList>
    </citation>
    <scope>NUCLEOTIDE SEQUENCE [LARGE SCALE GENOMIC DNA]</scope>
    <source>
        <strain evidence="3">ATCC 50818</strain>
    </source>
</reference>
<dbReference type="Gene3D" id="3.40.50.300">
    <property type="entry name" value="P-loop containing nucleotide triphosphate hydrolases"/>
    <property type="match status" value="1"/>
</dbReference>
<protein>
    <recommendedName>
        <fullName evidence="5">AAA+ ATPase domain-containing protein</fullName>
    </recommendedName>
</protein>
<name>F2TZP3_SALR5</name>
<dbReference type="InterPro" id="IPR013641">
    <property type="entry name" value="KTI12/PSTK"/>
</dbReference>
<dbReference type="InterPro" id="IPR027417">
    <property type="entry name" value="P-loop_NTPase"/>
</dbReference>
<dbReference type="FunCoup" id="F2TZP3">
    <property type="interactions" value="104"/>
</dbReference>
<dbReference type="EMBL" id="GL832957">
    <property type="protein sequence ID" value="EGD79067.1"/>
    <property type="molecule type" value="Genomic_DNA"/>
</dbReference>
<dbReference type="GeneID" id="16078619"/>
<evidence type="ECO:0000256" key="2">
    <source>
        <dbReference type="ARBA" id="ARBA00022840"/>
    </source>
</evidence>
<dbReference type="OrthoDB" id="9972657at2759"/>
<dbReference type="GO" id="GO:0016301">
    <property type="term" value="F:kinase activity"/>
    <property type="evidence" value="ECO:0007669"/>
    <property type="project" value="TreeGrafter"/>
</dbReference>
<keyword evidence="2" id="KW-0067">ATP-binding</keyword>
<dbReference type="RefSeq" id="XP_004998023.1">
    <property type="nucleotide sequence ID" value="XM_004997966.1"/>
</dbReference>
<keyword evidence="4" id="KW-1185">Reference proteome</keyword>
<evidence type="ECO:0000313" key="3">
    <source>
        <dbReference type="EMBL" id="EGD79067.1"/>
    </source>
</evidence>
<dbReference type="InParanoid" id="F2TZP3"/>
<accession>F2TZP3</accession>
<evidence type="ECO:0000256" key="1">
    <source>
        <dbReference type="ARBA" id="ARBA00022741"/>
    </source>
</evidence>
<evidence type="ECO:0000313" key="4">
    <source>
        <dbReference type="Proteomes" id="UP000007799"/>
    </source>
</evidence>
<dbReference type="STRING" id="946362.F2TZP3"/>
<dbReference type="Proteomes" id="UP000007799">
    <property type="component" value="Unassembled WGS sequence"/>
</dbReference>
<gene>
    <name evidence="3" type="ORF">PTSG_02035</name>
</gene>
<dbReference type="OMA" id="HYYRSMR"/>
<dbReference type="GO" id="GO:0000049">
    <property type="term" value="F:tRNA binding"/>
    <property type="evidence" value="ECO:0007669"/>
    <property type="project" value="TreeGrafter"/>
</dbReference>
<keyword evidence="1" id="KW-0547">Nucleotide-binding</keyword>
<sequence>MALVAVMGLPGSGKSTLCALLRELLVKQGYADVAVVDFDDAAVHDGDRDSVSEATWKEQRRMALAKVEALLQAPPCGEGAGNGDGNDAGSQVQRRDAVVIVDDTLHLRSMRRELFRIARQCGVGFGVIAVQTEVEECCQRDLARPQPVGAAVIHNMASRVELPAEAWEPSITVQNSSRCSKDEELAVQRTDVLKHCSEFLARTCSQPLTPYIDNTAAKAAARLATAKSLLHQTDLRLRGCVGNALKTATALSAEERRDAVSRISALKSSVLADLRAVGDALSALECEEAVTAFEAAIRDIVQP</sequence>
<organism evidence="4">
    <name type="scientific">Salpingoeca rosetta (strain ATCC 50818 / BSB-021)</name>
    <dbReference type="NCBI Taxonomy" id="946362"/>
    <lineage>
        <taxon>Eukaryota</taxon>
        <taxon>Choanoflagellata</taxon>
        <taxon>Craspedida</taxon>
        <taxon>Salpingoecidae</taxon>
        <taxon>Salpingoeca</taxon>
    </lineage>
</organism>
<dbReference type="eggNOG" id="KOG4622">
    <property type="taxonomic scope" value="Eukaryota"/>
</dbReference>
<evidence type="ECO:0008006" key="5">
    <source>
        <dbReference type="Google" id="ProtNLM"/>
    </source>
</evidence>
<dbReference type="InterPro" id="IPR052648">
    <property type="entry name" value="Ser-tRNA(Sec)_kinase"/>
</dbReference>
<proteinExistence type="predicted"/>
<dbReference type="AlphaFoldDB" id="F2TZP3"/>
<dbReference type="SUPFAM" id="SSF52540">
    <property type="entry name" value="P-loop containing nucleoside triphosphate hydrolases"/>
    <property type="match status" value="1"/>
</dbReference>